<dbReference type="InterPro" id="IPR052405">
    <property type="entry name" value="Mito_Transl_Release_Factor"/>
</dbReference>
<dbReference type="PANTHER" id="PTHR46203:SF1">
    <property type="entry name" value="MITOCHONDRIAL TRANSLATION RELEASE FACTOR IN RESCUE"/>
    <property type="match status" value="1"/>
</dbReference>
<feature type="compositionally biased region" description="Basic residues" evidence="3">
    <location>
        <begin position="100"/>
        <end position="111"/>
    </location>
</feature>
<dbReference type="PANTHER" id="PTHR46203">
    <property type="entry name" value="PROBABLE PEPTIDE CHAIN RELEASE FACTOR C12ORF65"/>
    <property type="match status" value="1"/>
</dbReference>
<feature type="domain" description="Prokaryotic-type class I peptide chain release factors" evidence="4">
    <location>
        <begin position="19"/>
        <end position="127"/>
    </location>
</feature>
<protein>
    <submittedName>
        <fullName evidence="5">Peptidyl-tRNA hydrolase-like protein</fullName>
    </submittedName>
</protein>
<comment type="caution">
    <text evidence="5">The sequence shown here is derived from an EMBL/GenBank/DDBJ whole genome shotgun (WGS) entry which is preliminary data.</text>
</comment>
<dbReference type="InterPro" id="IPR000352">
    <property type="entry name" value="Pep_chain_release_fac_I"/>
</dbReference>
<feature type="compositionally biased region" description="Basic and acidic residues" evidence="3">
    <location>
        <begin position="87"/>
        <end position="99"/>
    </location>
</feature>
<dbReference type="GO" id="GO:0003747">
    <property type="term" value="F:translation release factor activity"/>
    <property type="evidence" value="ECO:0007669"/>
    <property type="project" value="InterPro"/>
</dbReference>
<organism evidence="5 6">
    <name type="scientific">Candidatus Saganbacteria bacterium</name>
    <dbReference type="NCBI Taxonomy" id="2575572"/>
    <lineage>
        <taxon>Bacteria</taxon>
        <taxon>Bacillati</taxon>
        <taxon>Saganbacteria</taxon>
    </lineage>
</organism>
<proteinExistence type="inferred from homology"/>
<dbReference type="Gene3D" id="3.30.160.20">
    <property type="match status" value="1"/>
</dbReference>
<evidence type="ECO:0000256" key="1">
    <source>
        <dbReference type="ARBA" id="ARBA00010835"/>
    </source>
</evidence>
<keyword evidence="2" id="KW-0809">Transit peptide</keyword>
<sequence>MSVNPDKKTNLENRLLDLGICKSDVIEKFIRSGGRGGQNVNKTSTCVYLKHTPTGIEVKMAKERSQALNRFLAWRLLADKIENKALGEKSKKRQEIEKIRRQKRKRSKRAKEKILHSKKMESNKKQMRQVKPSEFEY</sequence>
<dbReference type="Pfam" id="PF00472">
    <property type="entry name" value="RF-1"/>
    <property type="match status" value="1"/>
</dbReference>
<accession>A0A833NRA0</accession>
<dbReference type="GO" id="GO:0016787">
    <property type="term" value="F:hydrolase activity"/>
    <property type="evidence" value="ECO:0007669"/>
    <property type="project" value="UniProtKB-KW"/>
</dbReference>
<keyword evidence="5" id="KW-0378">Hydrolase</keyword>
<feature type="compositionally biased region" description="Basic and acidic residues" evidence="3">
    <location>
        <begin position="112"/>
        <end position="124"/>
    </location>
</feature>
<dbReference type="InterPro" id="IPR045853">
    <property type="entry name" value="Pep_chain_release_fac_I_sf"/>
</dbReference>
<evidence type="ECO:0000256" key="3">
    <source>
        <dbReference type="SAM" id="MobiDB-lite"/>
    </source>
</evidence>
<evidence type="ECO:0000313" key="5">
    <source>
        <dbReference type="EMBL" id="KAF0132749.1"/>
    </source>
</evidence>
<dbReference type="EMBL" id="WPAF01000044">
    <property type="protein sequence ID" value="KAF0132749.1"/>
    <property type="molecule type" value="Genomic_DNA"/>
</dbReference>
<name>A0A833NRA0_UNCSA</name>
<gene>
    <name evidence="5" type="ORF">FD145_1572</name>
</gene>
<dbReference type="SUPFAM" id="SSF75620">
    <property type="entry name" value="Release factor"/>
    <property type="match status" value="1"/>
</dbReference>
<dbReference type="AlphaFoldDB" id="A0A833NRA0"/>
<feature type="region of interest" description="Disordered" evidence="3">
    <location>
        <begin position="87"/>
        <end position="137"/>
    </location>
</feature>
<evidence type="ECO:0000256" key="2">
    <source>
        <dbReference type="ARBA" id="ARBA00022946"/>
    </source>
</evidence>
<evidence type="ECO:0000313" key="6">
    <source>
        <dbReference type="Proteomes" id="UP000488506"/>
    </source>
</evidence>
<dbReference type="Proteomes" id="UP000488506">
    <property type="component" value="Unassembled WGS sequence"/>
</dbReference>
<reference evidence="5 6" key="1">
    <citation type="submission" date="2019-12" db="EMBL/GenBank/DDBJ databases">
        <authorList>
            <person name="Wolfe R."/>
            <person name="Danczak R."/>
            <person name="Wilkins M."/>
        </authorList>
    </citation>
    <scope>NUCLEOTIDE SEQUENCE [LARGE SCALE GENOMIC DNA]</scope>
    <source>
        <strain evidence="5">X2_MaxBin.013</strain>
    </source>
</reference>
<evidence type="ECO:0000259" key="4">
    <source>
        <dbReference type="Pfam" id="PF00472"/>
    </source>
</evidence>
<comment type="similarity">
    <text evidence="1">Belongs to the prokaryotic/mitochondrial release factor family.</text>
</comment>